<comment type="caution">
    <text evidence="3">The sequence shown here is derived from an EMBL/GenBank/DDBJ whole genome shotgun (WGS) entry which is preliminary data.</text>
</comment>
<feature type="domain" description="Heterokaryon incompatibility" evidence="2">
    <location>
        <begin position="220"/>
        <end position="321"/>
    </location>
</feature>
<accession>A0A553HQL5</accession>
<dbReference type="AlphaFoldDB" id="A0A553HQL5"/>
<dbReference type="InterPro" id="IPR010730">
    <property type="entry name" value="HET"/>
</dbReference>
<dbReference type="STRING" id="2512241.A0A553HQL5"/>
<dbReference type="PANTHER" id="PTHR33112">
    <property type="entry name" value="DOMAIN PROTEIN, PUTATIVE-RELATED"/>
    <property type="match status" value="1"/>
</dbReference>
<gene>
    <name evidence="3" type="ORF">FHL15_008788</name>
</gene>
<feature type="region of interest" description="Disordered" evidence="1">
    <location>
        <begin position="139"/>
        <end position="158"/>
    </location>
</feature>
<reference evidence="4" key="1">
    <citation type="submission" date="2019-06" db="EMBL/GenBank/DDBJ databases">
        <title>Draft genome sequence of the griseofulvin-producing fungus Xylaria cubensis strain G536.</title>
        <authorList>
            <person name="Mead M.E."/>
            <person name="Raja H.A."/>
            <person name="Steenwyk J.L."/>
            <person name="Knowles S.L."/>
            <person name="Oberlies N.H."/>
            <person name="Rokas A."/>
        </authorList>
    </citation>
    <scope>NUCLEOTIDE SEQUENCE [LARGE SCALE GENOMIC DNA]</scope>
    <source>
        <strain evidence="4">G536</strain>
    </source>
</reference>
<organism evidence="3 4">
    <name type="scientific">Xylaria flabelliformis</name>
    <dbReference type="NCBI Taxonomy" id="2512241"/>
    <lineage>
        <taxon>Eukaryota</taxon>
        <taxon>Fungi</taxon>
        <taxon>Dikarya</taxon>
        <taxon>Ascomycota</taxon>
        <taxon>Pezizomycotina</taxon>
        <taxon>Sordariomycetes</taxon>
        <taxon>Xylariomycetidae</taxon>
        <taxon>Xylariales</taxon>
        <taxon>Xylariaceae</taxon>
        <taxon>Xylaria</taxon>
    </lineage>
</organism>
<dbReference type="PANTHER" id="PTHR33112:SF12">
    <property type="entry name" value="HETEROKARYON INCOMPATIBILITY DOMAIN-CONTAINING PROTEIN"/>
    <property type="match status" value="1"/>
</dbReference>
<evidence type="ECO:0000259" key="2">
    <source>
        <dbReference type="Pfam" id="PF06985"/>
    </source>
</evidence>
<protein>
    <recommendedName>
        <fullName evidence="2">Heterokaryon incompatibility domain-containing protein</fullName>
    </recommendedName>
</protein>
<feature type="region of interest" description="Disordered" evidence="1">
    <location>
        <begin position="359"/>
        <end position="379"/>
    </location>
</feature>
<dbReference type="OrthoDB" id="5135333at2759"/>
<sequence length="689" mass="77551">MTEPENANAPKPKLSGIGHLSQVSSHLPLCQRYHVWGHISAHNLDDPRGRGDKHRYTTTSQSATIEQLAQEAQCGFCTAILRAYNARAQYVLDMQSRPAAEIGIEVMARPPRHGDYSDPDYIVVRIFLRLTVKGLPPPKAENESTIKPISSQTDRSESSPTLFTIAPQFKLTYTNDHARILTGFEEWEVRIFDIKLLSSWLKRCEDHHAGQCGGKEMRKALSYIWKVSLDDNIKLEKANVEMLTESRGLRRVQPPNIITDAINLYCSLDERYLWIDRLCIIQDDEITKPVQINAMDAIYRSANFTTVGALNTRDDIGLPGCAGRLRHLKAALWSSAYEIKSKSQGTMCAPLPERYDHVDDDSRFPGVDSDSSDSSRSKQIKLTQTGEVIGVFKRPNLLSKTVSDWQITVLGSRITAQDNDLSRATFFTPLLSDTWQSVFAGIALGLSAGGEKSATSQPRAGDCLQIASLVYFHYQDPEGGFRKLDVEERWVQNVVSIHEISQQEELPVLSGKGIPGEWRSNWDWKVCLQNPWTTYQRQGLNTDACTVAALFPGSLIFNTTVAPLKISPSSVNDDSEGKSDNANTFLVSADNEYVRSLWMVDCRWIETHCSKNGVQKLFDFVVVSGRLQEYFMSKMSAWEKMCSDIWELNVIMVERLPCKSFVARRMGIGTVTMCKWKDCSPKWETVVLL</sequence>
<evidence type="ECO:0000256" key="1">
    <source>
        <dbReference type="SAM" id="MobiDB-lite"/>
    </source>
</evidence>
<name>A0A553HQL5_9PEZI</name>
<evidence type="ECO:0000313" key="4">
    <source>
        <dbReference type="Proteomes" id="UP000319160"/>
    </source>
</evidence>
<evidence type="ECO:0000313" key="3">
    <source>
        <dbReference type="EMBL" id="TRX90243.1"/>
    </source>
</evidence>
<keyword evidence="4" id="KW-1185">Reference proteome</keyword>
<dbReference type="Proteomes" id="UP000319160">
    <property type="component" value="Unassembled WGS sequence"/>
</dbReference>
<dbReference type="Pfam" id="PF06985">
    <property type="entry name" value="HET"/>
    <property type="match status" value="1"/>
</dbReference>
<proteinExistence type="predicted"/>
<dbReference type="EMBL" id="VFLP01000057">
    <property type="protein sequence ID" value="TRX90243.1"/>
    <property type="molecule type" value="Genomic_DNA"/>
</dbReference>
<feature type="compositionally biased region" description="Polar residues" evidence="1">
    <location>
        <begin position="143"/>
        <end position="158"/>
    </location>
</feature>